<sequence>MQPSSGWSQRRPPPSAIAPVLPANNTSTRAPETSPNKAPATIPDRIRETMSRASLKYLDSRTEQALKHDASHIQASNQPLSLAPGVTSRATSQNLNTKFASPGLTKRRKTTSATRRMPISAGPYKRYHDSSWIRPYWRCFSLLVTLWMPNFVLDKLLKKETPEKRQAWREKIALCLIIMLITALTALISFGLSSMFCHPVEPISLQLLSDNHGAAATRRLTAIRGRIYDVTTPSDAEALGLKPSNYGDDSSWMFAPFPEESQKCKHWPSGKSARNCYSVADHESQCAPSDKTWSTLRRIRTNKWVVYQWDDVLRRGYIDKLFVYNEKVYSLKPYLASISPEGGYDEFFGHNLTQSLKNIIGTDATIAVSRNAALQKLVPCWESQLRLGRIEGTTVGCVITSGIMISVTVILNLMILIKLVCAVLFDWAFSLQLTKITKHFTRGSSKRVPHVVITVTCYNKNEETIRATLDSVAMTNYASSRKILFIIADGDVETTDEKNRTTPQILRSMIVRTDDLEPIVPLPYMAIGEGPREFNAAEVIPGFYISPNGITVPCILIIKVGTKRERDNNMPKAGNRGKRDSQLIVLQWLRNVMMNDHLTPLEFELCRSATQLAKLNPDQFEYLLMVDADTTIDIECIPRL</sequence>
<evidence type="ECO:0000313" key="1">
    <source>
        <dbReference type="EMBL" id="KAJ1889034.1"/>
    </source>
</evidence>
<dbReference type="EMBL" id="JANBPG010001624">
    <property type="protein sequence ID" value="KAJ1889034.1"/>
    <property type="molecule type" value="Genomic_DNA"/>
</dbReference>
<accession>A0ACC1I785</accession>
<comment type="caution">
    <text evidence="1">The sequence shown here is derived from an EMBL/GenBank/DDBJ whole genome shotgun (WGS) entry which is preliminary data.</text>
</comment>
<evidence type="ECO:0000313" key="2">
    <source>
        <dbReference type="Proteomes" id="UP001150581"/>
    </source>
</evidence>
<keyword evidence="1" id="KW-0547">Nucleotide-binding</keyword>
<reference evidence="1" key="1">
    <citation type="submission" date="2022-07" db="EMBL/GenBank/DDBJ databases">
        <title>Phylogenomic reconstructions and comparative analyses of Kickxellomycotina fungi.</title>
        <authorList>
            <person name="Reynolds N.K."/>
            <person name="Stajich J.E."/>
            <person name="Barry K."/>
            <person name="Grigoriev I.V."/>
            <person name="Crous P."/>
            <person name="Smith M.E."/>
        </authorList>
    </citation>
    <scope>NUCLEOTIDE SEQUENCE</scope>
    <source>
        <strain evidence="1">Benny 63K</strain>
    </source>
</reference>
<keyword evidence="1" id="KW-0378">Hydrolase</keyword>
<dbReference type="Proteomes" id="UP001150581">
    <property type="component" value="Unassembled WGS sequence"/>
</dbReference>
<gene>
    <name evidence="1" type="primary">HAS1_3</name>
    <name evidence="1" type="ORF">LPJ66_008253</name>
</gene>
<name>A0ACC1I785_9FUNG</name>
<protein>
    <submittedName>
        <fullName evidence="1">ATP-dependent RNA helicase</fullName>
    </submittedName>
</protein>
<keyword evidence="1" id="KW-0067">ATP-binding</keyword>
<feature type="non-terminal residue" evidence="1">
    <location>
        <position position="640"/>
    </location>
</feature>
<organism evidence="1 2">
    <name type="scientific">Kickxella alabastrina</name>
    <dbReference type="NCBI Taxonomy" id="61397"/>
    <lineage>
        <taxon>Eukaryota</taxon>
        <taxon>Fungi</taxon>
        <taxon>Fungi incertae sedis</taxon>
        <taxon>Zoopagomycota</taxon>
        <taxon>Kickxellomycotina</taxon>
        <taxon>Kickxellomycetes</taxon>
        <taxon>Kickxellales</taxon>
        <taxon>Kickxellaceae</taxon>
        <taxon>Kickxella</taxon>
    </lineage>
</organism>
<keyword evidence="1" id="KW-0347">Helicase</keyword>
<keyword evidence="2" id="KW-1185">Reference proteome</keyword>
<proteinExistence type="predicted"/>